<name>A0ABR7NI39_9FIRM</name>
<keyword evidence="3" id="KW-1185">Reference proteome</keyword>
<feature type="transmembrane region" description="Helical" evidence="1">
    <location>
        <begin position="123"/>
        <end position="141"/>
    </location>
</feature>
<comment type="caution">
    <text evidence="2">The sequence shown here is derived from an EMBL/GenBank/DDBJ whole genome shotgun (WGS) entry which is preliminary data.</text>
</comment>
<protein>
    <submittedName>
        <fullName evidence="2">DMT family transporter</fullName>
    </submittedName>
</protein>
<evidence type="ECO:0000313" key="3">
    <source>
        <dbReference type="Proteomes" id="UP000658131"/>
    </source>
</evidence>
<dbReference type="PANTHER" id="PTHR34821:SF3">
    <property type="entry name" value="MEMBRANE PROTEIN"/>
    <property type="match status" value="1"/>
</dbReference>
<dbReference type="InterPro" id="IPR006750">
    <property type="entry name" value="YdcZ"/>
</dbReference>
<feature type="transmembrane region" description="Helical" evidence="1">
    <location>
        <begin position="35"/>
        <end position="54"/>
    </location>
</feature>
<dbReference type="RefSeq" id="WP_262399630.1">
    <property type="nucleotide sequence ID" value="NZ_JACRTB010000008.1"/>
</dbReference>
<reference evidence="2 3" key="1">
    <citation type="submission" date="2020-08" db="EMBL/GenBank/DDBJ databases">
        <title>Genome public.</title>
        <authorList>
            <person name="Liu C."/>
            <person name="Sun Q."/>
        </authorList>
    </citation>
    <scope>NUCLEOTIDE SEQUENCE [LARGE SCALE GENOMIC DNA]</scope>
    <source>
        <strain evidence="2 3">BX1</strain>
    </source>
</reference>
<organism evidence="2 3">
    <name type="scientific">Yanshouia hominis</name>
    <dbReference type="NCBI Taxonomy" id="2763673"/>
    <lineage>
        <taxon>Bacteria</taxon>
        <taxon>Bacillati</taxon>
        <taxon>Bacillota</taxon>
        <taxon>Clostridia</taxon>
        <taxon>Eubacteriales</taxon>
        <taxon>Oscillospiraceae</taxon>
        <taxon>Yanshouia</taxon>
    </lineage>
</organism>
<sequence>MIGILFSVIAGMAMSIQGVMNTRLSEKIGLYESNLFVQGTAFLLSIVAALILGQGSLASLGEVNRIYLFGGVLGLVITITVMLGIQGLSPTVSISIILISQLLVAALIDAFGLLGAERVSFDWTKYLGIAMMIAGVVLFKWQRA</sequence>
<accession>A0ABR7NI39</accession>
<gene>
    <name evidence="2" type="ORF">H8717_06615</name>
</gene>
<dbReference type="Pfam" id="PF04657">
    <property type="entry name" value="DMT_YdcZ"/>
    <property type="match status" value="1"/>
</dbReference>
<proteinExistence type="predicted"/>
<feature type="transmembrane region" description="Helical" evidence="1">
    <location>
        <begin position="94"/>
        <end position="116"/>
    </location>
</feature>
<dbReference type="EMBL" id="JACRTB010000008">
    <property type="protein sequence ID" value="MBC8576079.1"/>
    <property type="molecule type" value="Genomic_DNA"/>
</dbReference>
<keyword evidence="1" id="KW-0812">Transmembrane</keyword>
<keyword evidence="1" id="KW-1133">Transmembrane helix</keyword>
<dbReference type="Proteomes" id="UP000658131">
    <property type="component" value="Unassembled WGS sequence"/>
</dbReference>
<evidence type="ECO:0000313" key="2">
    <source>
        <dbReference type="EMBL" id="MBC8576079.1"/>
    </source>
</evidence>
<dbReference type="PANTHER" id="PTHR34821">
    <property type="entry name" value="INNER MEMBRANE PROTEIN YDCZ"/>
    <property type="match status" value="1"/>
</dbReference>
<feature type="transmembrane region" description="Helical" evidence="1">
    <location>
        <begin position="66"/>
        <end position="88"/>
    </location>
</feature>
<keyword evidence="1" id="KW-0472">Membrane</keyword>
<evidence type="ECO:0000256" key="1">
    <source>
        <dbReference type="SAM" id="Phobius"/>
    </source>
</evidence>